<evidence type="ECO:0000313" key="1">
    <source>
        <dbReference type="EMBL" id="KAL0159449.1"/>
    </source>
</evidence>
<dbReference type="AlphaFoldDB" id="A0ABD0NBN3"/>
<protein>
    <submittedName>
        <fullName evidence="1">Uncharacterized protein</fullName>
    </submittedName>
</protein>
<name>A0ABD0NBN3_CIRMR</name>
<sequence>ASWYGTSIACGAARSNVAARSRCPGPDSGVRRRRYSFECDDGSSFTQDVEKTVECG</sequence>
<gene>
    <name evidence="1" type="ORF">M9458_043174</name>
</gene>
<keyword evidence="2" id="KW-1185">Reference proteome</keyword>
<feature type="non-terminal residue" evidence="1">
    <location>
        <position position="1"/>
    </location>
</feature>
<comment type="caution">
    <text evidence="1">The sequence shown here is derived from an EMBL/GenBank/DDBJ whole genome shotgun (WGS) entry which is preliminary data.</text>
</comment>
<evidence type="ECO:0000313" key="2">
    <source>
        <dbReference type="Proteomes" id="UP001529510"/>
    </source>
</evidence>
<accession>A0ABD0NBN3</accession>
<proteinExistence type="predicted"/>
<reference evidence="1 2" key="1">
    <citation type="submission" date="2024-05" db="EMBL/GenBank/DDBJ databases">
        <title>Genome sequencing and assembly of Indian major carp, Cirrhinus mrigala (Hamilton, 1822).</title>
        <authorList>
            <person name="Mohindra V."/>
            <person name="Chowdhury L.M."/>
            <person name="Lal K."/>
            <person name="Jena J.K."/>
        </authorList>
    </citation>
    <scope>NUCLEOTIDE SEQUENCE [LARGE SCALE GENOMIC DNA]</scope>
    <source>
        <strain evidence="1">CM1030</strain>
        <tissue evidence="1">Blood</tissue>
    </source>
</reference>
<dbReference type="EMBL" id="JAMKFB020000022">
    <property type="protein sequence ID" value="KAL0159449.1"/>
    <property type="molecule type" value="Genomic_DNA"/>
</dbReference>
<dbReference type="Proteomes" id="UP001529510">
    <property type="component" value="Unassembled WGS sequence"/>
</dbReference>
<organism evidence="1 2">
    <name type="scientific">Cirrhinus mrigala</name>
    <name type="common">Mrigala</name>
    <dbReference type="NCBI Taxonomy" id="683832"/>
    <lineage>
        <taxon>Eukaryota</taxon>
        <taxon>Metazoa</taxon>
        <taxon>Chordata</taxon>
        <taxon>Craniata</taxon>
        <taxon>Vertebrata</taxon>
        <taxon>Euteleostomi</taxon>
        <taxon>Actinopterygii</taxon>
        <taxon>Neopterygii</taxon>
        <taxon>Teleostei</taxon>
        <taxon>Ostariophysi</taxon>
        <taxon>Cypriniformes</taxon>
        <taxon>Cyprinidae</taxon>
        <taxon>Labeoninae</taxon>
        <taxon>Labeonini</taxon>
        <taxon>Cirrhinus</taxon>
    </lineage>
</organism>
<feature type="non-terminal residue" evidence="1">
    <location>
        <position position="56"/>
    </location>
</feature>